<evidence type="ECO:0000313" key="2">
    <source>
        <dbReference type="Proteomes" id="UP001058974"/>
    </source>
</evidence>
<gene>
    <name evidence="1" type="ORF">KIW84_062574</name>
</gene>
<organism evidence="1 2">
    <name type="scientific">Pisum sativum</name>
    <name type="common">Garden pea</name>
    <name type="synonym">Lathyrus oleraceus</name>
    <dbReference type="NCBI Taxonomy" id="3888"/>
    <lineage>
        <taxon>Eukaryota</taxon>
        <taxon>Viridiplantae</taxon>
        <taxon>Streptophyta</taxon>
        <taxon>Embryophyta</taxon>
        <taxon>Tracheophyta</taxon>
        <taxon>Spermatophyta</taxon>
        <taxon>Magnoliopsida</taxon>
        <taxon>eudicotyledons</taxon>
        <taxon>Gunneridae</taxon>
        <taxon>Pentapetalae</taxon>
        <taxon>rosids</taxon>
        <taxon>fabids</taxon>
        <taxon>Fabales</taxon>
        <taxon>Fabaceae</taxon>
        <taxon>Papilionoideae</taxon>
        <taxon>50 kb inversion clade</taxon>
        <taxon>NPAAA clade</taxon>
        <taxon>Hologalegina</taxon>
        <taxon>IRL clade</taxon>
        <taxon>Fabeae</taxon>
        <taxon>Lathyrus</taxon>
    </lineage>
</organism>
<dbReference type="EMBL" id="JAMSHJ010000006">
    <property type="protein sequence ID" value="KAI5396410.1"/>
    <property type="molecule type" value="Genomic_DNA"/>
</dbReference>
<accession>A0A9D5A8I3</accession>
<evidence type="ECO:0000313" key="1">
    <source>
        <dbReference type="EMBL" id="KAI5396410.1"/>
    </source>
</evidence>
<dbReference type="AlphaFoldDB" id="A0A9D5A8I3"/>
<name>A0A9D5A8I3_PEA</name>
<proteinExistence type="predicted"/>
<protein>
    <submittedName>
        <fullName evidence="1">Uncharacterized protein</fullName>
    </submittedName>
</protein>
<keyword evidence="2" id="KW-1185">Reference proteome</keyword>
<reference evidence="1 2" key="1">
    <citation type="journal article" date="2022" name="Nat. Genet.">
        <title>Improved pea reference genome and pan-genome highlight genomic features and evolutionary characteristics.</title>
        <authorList>
            <person name="Yang T."/>
            <person name="Liu R."/>
            <person name="Luo Y."/>
            <person name="Hu S."/>
            <person name="Wang D."/>
            <person name="Wang C."/>
            <person name="Pandey M.K."/>
            <person name="Ge S."/>
            <person name="Xu Q."/>
            <person name="Li N."/>
            <person name="Li G."/>
            <person name="Huang Y."/>
            <person name="Saxena R.K."/>
            <person name="Ji Y."/>
            <person name="Li M."/>
            <person name="Yan X."/>
            <person name="He Y."/>
            <person name="Liu Y."/>
            <person name="Wang X."/>
            <person name="Xiang C."/>
            <person name="Varshney R.K."/>
            <person name="Ding H."/>
            <person name="Gao S."/>
            <person name="Zong X."/>
        </authorList>
    </citation>
    <scope>NUCLEOTIDE SEQUENCE [LARGE SCALE GENOMIC DNA]</scope>
    <source>
        <strain evidence="1 2">cv. Zhongwan 6</strain>
    </source>
</reference>
<comment type="caution">
    <text evidence="1">The sequence shown here is derived from an EMBL/GenBank/DDBJ whole genome shotgun (WGS) entry which is preliminary data.</text>
</comment>
<dbReference type="Proteomes" id="UP001058974">
    <property type="component" value="Chromosome 6"/>
</dbReference>
<sequence length="201" mass="22939">MRIVRPGQLLDKNSLKAAEKFSHEEPNKDLQCWDVSHLFSACLVEEAFELSVAYLFLNPFPFDALRLLQFCSHTMTGFLFLLFSLVVDINNDLSQDDVKEVNENCLIQREGASDLYAHKLECFPHGIDSFPQPFGLIKKRYDDSDKDIRPCHEYHEDHSLILHLEPFHGIILGNTVLDSDTGFAPTATTTRTLQDDKKSIP</sequence>
<dbReference type="Gramene" id="Psat06G0257400-T1">
    <property type="protein sequence ID" value="KAI5396410.1"/>
    <property type="gene ID" value="KIW84_062574"/>
</dbReference>